<evidence type="ECO:0000256" key="1">
    <source>
        <dbReference type="SAM" id="SignalP"/>
    </source>
</evidence>
<dbReference type="SUPFAM" id="SSF55920">
    <property type="entry name" value="Creatinase/aminopeptidase"/>
    <property type="match status" value="1"/>
</dbReference>
<keyword evidence="1" id="KW-0732">Signal</keyword>
<protein>
    <recommendedName>
        <fullName evidence="4">Xaa-Pro aminopeptidase</fullName>
    </recommendedName>
</protein>
<feature type="chain" id="PRO_5032950681" description="Xaa-Pro aminopeptidase" evidence="1">
    <location>
        <begin position="30"/>
        <end position="461"/>
    </location>
</feature>
<accession>A0A841L231</accession>
<dbReference type="EMBL" id="JACIIV010000005">
    <property type="protein sequence ID" value="MBB6226717.1"/>
    <property type="molecule type" value="Genomic_DNA"/>
</dbReference>
<dbReference type="Gene3D" id="3.90.230.10">
    <property type="entry name" value="Creatinase/methionine aminopeptidase superfamily"/>
    <property type="match status" value="1"/>
</dbReference>
<dbReference type="InterPro" id="IPR036005">
    <property type="entry name" value="Creatinase/aminopeptidase-like"/>
</dbReference>
<comment type="caution">
    <text evidence="2">The sequence shown here is derived from an EMBL/GenBank/DDBJ whole genome shotgun (WGS) entry which is preliminary data.</text>
</comment>
<dbReference type="AlphaFoldDB" id="A0A841L231"/>
<proteinExistence type="predicted"/>
<evidence type="ECO:0008006" key="4">
    <source>
        <dbReference type="Google" id="ProtNLM"/>
    </source>
</evidence>
<dbReference type="Proteomes" id="UP000538147">
    <property type="component" value="Unassembled WGS sequence"/>
</dbReference>
<evidence type="ECO:0000313" key="2">
    <source>
        <dbReference type="EMBL" id="MBB6226717.1"/>
    </source>
</evidence>
<evidence type="ECO:0000313" key="3">
    <source>
        <dbReference type="Proteomes" id="UP000538147"/>
    </source>
</evidence>
<dbReference type="RefSeq" id="WP_184195946.1">
    <property type="nucleotide sequence ID" value="NZ_JACIIV010000005.1"/>
</dbReference>
<name>A0A841L231_9SPHN</name>
<reference evidence="2 3" key="1">
    <citation type="submission" date="2020-08" db="EMBL/GenBank/DDBJ databases">
        <title>Genomic Encyclopedia of Type Strains, Phase IV (KMG-IV): sequencing the most valuable type-strain genomes for metagenomic binning, comparative biology and taxonomic classification.</title>
        <authorList>
            <person name="Goeker M."/>
        </authorList>
    </citation>
    <scope>NUCLEOTIDE SEQUENCE [LARGE SCALE GENOMIC DNA]</scope>
    <source>
        <strain evidence="2 3">DSM 102189</strain>
    </source>
</reference>
<gene>
    <name evidence="2" type="ORF">FHS79_000875</name>
</gene>
<sequence>MVRIFKLLPALLAPFLLVPLLAISAPAAAADPDMPAIPDLRTQASVRDAILSARLDTVVPKLMRKHGVDMWILVAREYNEDPVVKSMLPATWMSARRRTVLIFQDRGPDAGVDRLAVARYQVGDFTPAWNPEEQKDQWARIGEIVRERDPKTIAINISDEFALADGLSVSQHRQLIAALGPDYASRLVSHDGLALGWLETRIPAEMALYRTIMRAAHALIPMGFSEKVITPGVTSTQDVVWWYRERLADLRLDPWCQPTVSIQRAEVPTFSIAGMAAPNRSSGPQIIAHGDLLHVDFCTGTLGLKTDTQQMAYVLKAGETKAPAGLTAGLHAANRVQDAVTSSFATGITGNQLLAAAREKALAAGLDPLIYTHPIGIHGHGAGPWIGAWEDQSGVPGLGDYPVGADTAWSIELASFHTVPEWNNQKARFMLEVDAFFDGSTVRYIDGRQTELLLIPRNPQP</sequence>
<organism evidence="2 3">
    <name type="scientific">Polymorphobacter multimanifer</name>
    <dbReference type="NCBI Taxonomy" id="1070431"/>
    <lineage>
        <taxon>Bacteria</taxon>
        <taxon>Pseudomonadati</taxon>
        <taxon>Pseudomonadota</taxon>
        <taxon>Alphaproteobacteria</taxon>
        <taxon>Sphingomonadales</taxon>
        <taxon>Sphingosinicellaceae</taxon>
        <taxon>Polymorphobacter</taxon>
    </lineage>
</organism>
<keyword evidence="3" id="KW-1185">Reference proteome</keyword>
<feature type="signal peptide" evidence="1">
    <location>
        <begin position="1"/>
        <end position="29"/>
    </location>
</feature>